<dbReference type="EMBL" id="BMOS01000004">
    <property type="protein sequence ID" value="GGN52775.1"/>
    <property type="molecule type" value="Genomic_DNA"/>
</dbReference>
<proteinExistence type="inferred from homology"/>
<protein>
    <submittedName>
        <fullName evidence="3">Thioesterase</fullName>
    </submittedName>
</protein>
<comment type="similarity">
    <text evidence="1">Belongs to the 4-hydroxybenzoyl-CoA thioesterase family.</text>
</comment>
<dbReference type="GO" id="GO:0047617">
    <property type="term" value="F:fatty acyl-CoA hydrolase activity"/>
    <property type="evidence" value="ECO:0007669"/>
    <property type="project" value="TreeGrafter"/>
</dbReference>
<dbReference type="CDD" id="cd00586">
    <property type="entry name" value="4HBT"/>
    <property type="match status" value="1"/>
</dbReference>
<dbReference type="PANTHER" id="PTHR31793:SF27">
    <property type="entry name" value="NOVEL THIOESTERASE SUPERFAMILY DOMAIN AND SAPOSIN A-TYPE DOMAIN CONTAINING PROTEIN (0610012H03RIK)"/>
    <property type="match status" value="1"/>
</dbReference>
<evidence type="ECO:0000256" key="1">
    <source>
        <dbReference type="ARBA" id="ARBA00005953"/>
    </source>
</evidence>
<name>A0A917XTS1_9BACI</name>
<gene>
    <name evidence="3" type="ORF">GCM10007971_08780</name>
</gene>
<dbReference type="SUPFAM" id="SSF54637">
    <property type="entry name" value="Thioesterase/thiol ester dehydrase-isomerase"/>
    <property type="match status" value="1"/>
</dbReference>
<dbReference type="InterPro" id="IPR050563">
    <property type="entry name" value="4-hydroxybenzoyl-CoA_TE"/>
</dbReference>
<dbReference type="Gene3D" id="3.10.129.10">
    <property type="entry name" value="Hotdog Thioesterase"/>
    <property type="match status" value="1"/>
</dbReference>
<dbReference type="InterPro" id="IPR029069">
    <property type="entry name" value="HotDog_dom_sf"/>
</dbReference>
<dbReference type="Pfam" id="PF13279">
    <property type="entry name" value="4HBT_2"/>
    <property type="match status" value="1"/>
</dbReference>
<reference evidence="3" key="1">
    <citation type="journal article" date="2014" name="Int. J. Syst. Evol. Microbiol.">
        <title>Complete genome sequence of Corynebacterium casei LMG S-19264T (=DSM 44701T), isolated from a smear-ripened cheese.</title>
        <authorList>
            <consortium name="US DOE Joint Genome Institute (JGI-PGF)"/>
            <person name="Walter F."/>
            <person name="Albersmeier A."/>
            <person name="Kalinowski J."/>
            <person name="Ruckert C."/>
        </authorList>
    </citation>
    <scope>NUCLEOTIDE SEQUENCE</scope>
    <source>
        <strain evidence="3">JCM 17251</strain>
    </source>
</reference>
<sequence length="133" mass="15515">MNIGEKQIIVSEKDIDGLNHVNNSVYLNYLESGREAWYIKYAGYSYDDFHRNNLGTVVLRIDIMYKKEAVIHDQLQVITIPKELGNTSFVFEQKIMNQNEEVVCEATITKVMIDLTTRKSRPVIEEIARNFRQ</sequence>
<evidence type="ECO:0000313" key="3">
    <source>
        <dbReference type="EMBL" id="GGN52775.1"/>
    </source>
</evidence>
<keyword evidence="2" id="KW-0378">Hydrolase</keyword>
<dbReference type="NCBIfam" id="TIGR00051">
    <property type="entry name" value="YbgC/FadM family acyl-CoA thioesterase"/>
    <property type="match status" value="1"/>
</dbReference>
<reference evidence="3" key="2">
    <citation type="submission" date="2020-09" db="EMBL/GenBank/DDBJ databases">
        <authorList>
            <person name="Sun Q."/>
            <person name="Ohkuma M."/>
        </authorList>
    </citation>
    <scope>NUCLEOTIDE SEQUENCE</scope>
    <source>
        <strain evidence="3">JCM 17251</strain>
    </source>
</reference>
<dbReference type="RefSeq" id="WP_188856176.1">
    <property type="nucleotide sequence ID" value="NZ_BMOS01000004.1"/>
</dbReference>
<organism evidence="3 4">
    <name type="scientific">Oceanobacillus indicireducens</name>
    <dbReference type="NCBI Taxonomy" id="1004261"/>
    <lineage>
        <taxon>Bacteria</taxon>
        <taxon>Bacillati</taxon>
        <taxon>Bacillota</taxon>
        <taxon>Bacilli</taxon>
        <taxon>Bacillales</taxon>
        <taxon>Bacillaceae</taxon>
        <taxon>Oceanobacillus</taxon>
    </lineage>
</organism>
<dbReference type="InterPro" id="IPR006684">
    <property type="entry name" value="YbgC/YbaW"/>
</dbReference>
<keyword evidence="4" id="KW-1185">Reference proteome</keyword>
<dbReference type="AlphaFoldDB" id="A0A917XTS1"/>
<dbReference type="PANTHER" id="PTHR31793">
    <property type="entry name" value="4-HYDROXYBENZOYL-COA THIOESTERASE FAMILY MEMBER"/>
    <property type="match status" value="1"/>
</dbReference>
<dbReference type="Proteomes" id="UP000624041">
    <property type="component" value="Unassembled WGS sequence"/>
</dbReference>
<accession>A0A917XTS1</accession>
<evidence type="ECO:0000256" key="2">
    <source>
        <dbReference type="ARBA" id="ARBA00022801"/>
    </source>
</evidence>
<comment type="caution">
    <text evidence="3">The sequence shown here is derived from an EMBL/GenBank/DDBJ whole genome shotgun (WGS) entry which is preliminary data.</text>
</comment>
<evidence type="ECO:0000313" key="4">
    <source>
        <dbReference type="Proteomes" id="UP000624041"/>
    </source>
</evidence>